<dbReference type="InterPro" id="IPR001375">
    <property type="entry name" value="Peptidase_S9_cat"/>
</dbReference>
<keyword evidence="2" id="KW-0645">Protease</keyword>
<evidence type="ECO:0000256" key="3">
    <source>
        <dbReference type="ARBA" id="ARBA00022729"/>
    </source>
</evidence>
<dbReference type="GO" id="GO:0006508">
    <property type="term" value="P:proteolysis"/>
    <property type="evidence" value="ECO:0007669"/>
    <property type="project" value="UniProtKB-KW"/>
</dbReference>
<dbReference type="SUPFAM" id="SSF53474">
    <property type="entry name" value="alpha/beta-Hydrolases"/>
    <property type="match status" value="1"/>
</dbReference>
<evidence type="ECO:0000256" key="6">
    <source>
        <dbReference type="ARBA" id="ARBA00032829"/>
    </source>
</evidence>
<dbReference type="Gene3D" id="2.120.10.30">
    <property type="entry name" value="TolB, C-terminal domain"/>
    <property type="match status" value="1"/>
</dbReference>
<dbReference type="SUPFAM" id="SSF82171">
    <property type="entry name" value="DPP6 N-terminal domain-like"/>
    <property type="match status" value="1"/>
</dbReference>
<dbReference type="PANTHER" id="PTHR42776:SF13">
    <property type="entry name" value="DIPEPTIDYL-PEPTIDASE 5"/>
    <property type="match status" value="1"/>
</dbReference>
<dbReference type="OrthoDB" id="416344at2759"/>
<keyword evidence="4" id="KW-0378">Hydrolase</keyword>
<keyword evidence="5" id="KW-0720">Serine protease</keyword>
<dbReference type="AlphaFoldDB" id="A0A0F7ZMV4"/>
<reference evidence="8 9" key="1">
    <citation type="journal article" date="2014" name="Genome Biol. Evol.">
        <title>Comparative genomics and transcriptomics analyses reveal divergent lifestyle features of nematode endoparasitic fungus Hirsutella minnesotensis.</title>
        <authorList>
            <person name="Lai Y."/>
            <person name="Liu K."/>
            <person name="Zhang X."/>
            <person name="Zhang X."/>
            <person name="Li K."/>
            <person name="Wang N."/>
            <person name="Shu C."/>
            <person name="Wu Y."/>
            <person name="Wang C."/>
            <person name="Bushley K.E."/>
            <person name="Xiang M."/>
            <person name="Liu X."/>
        </authorList>
    </citation>
    <scope>NUCLEOTIDE SEQUENCE [LARGE SCALE GENOMIC DNA]</scope>
    <source>
        <strain evidence="8 9">3608</strain>
    </source>
</reference>
<dbReference type="GO" id="GO:0004252">
    <property type="term" value="F:serine-type endopeptidase activity"/>
    <property type="evidence" value="ECO:0007669"/>
    <property type="project" value="TreeGrafter"/>
</dbReference>
<evidence type="ECO:0000313" key="9">
    <source>
        <dbReference type="Proteomes" id="UP000054481"/>
    </source>
</evidence>
<dbReference type="Pfam" id="PF07676">
    <property type="entry name" value="PD40"/>
    <property type="match status" value="1"/>
</dbReference>
<dbReference type="FunFam" id="3.40.50.1820:FF:000028">
    <property type="entry name" value="S9 family peptidase"/>
    <property type="match status" value="1"/>
</dbReference>
<organism evidence="8 9">
    <name type="scientific">Hirsutella minnesotensis 3608</name>
    <dbReference type="NCBI Taxonomy" id="1043627"/>
    <lineage>
        <taxon>Eukaryota</taxon>
        <taxon>Fungi</taxon>
        <taxon>Dikarya</taxon>
        <taxon>Ascomycota</taxon>
        <taxon>Pezizomycotina</taxon>
        <taxon>Sordariomycetes</taxon>
        <taxon>Hypocreomycetidae</taxon>
        <taxon>Hypocreales</taxon>
        <taxon>Ophiocordycipitaceae</taxon>
        <taxon>Hirsutella</taxon>
    </lineage>
</organism>
<proteinExistence type="inferred from homology"/>
<protein>
    <recommendedName>
        <fullName evidence="6">Dipeptidyl-peptidase V</fullName>
    </recommendedName>
</protein>
<evidence type="ECO:0000256" key="1">
    <source>
        <dbReference type="ARBA" id="ARBA00010040"/>
    </source>
</evidence>
<dbReference type="PANTHER" id="PTHR42776">
    <property type="entry name" value="SERINE PEPTIDASE S9 FAMILY MEMBER"/>
    <property type="match status" value="1"/>
</dbReference>
<sequence length="693" mass="77579">MTLKAERFTPEVLLSAPRRSAGVPNSTGELVLYTVSSYSFETHSKSHSIRVLNIKDGSSYIISEDLSASEPVWIGEQEVLYLKVGNKGSTILVTQDVYGDCEPCLVHCVSGGLRSLKVKTLSDGKVALCCAAPTTPNGELFWPPAEPKSHSSAKIYTELFVRHWDSWASDNQDSLWYGQLAKEDGQWALQSPGLSNLLAGTSLESPVPPFGGAGDFDITHDAICFVAKDPDMNLARHTKSDLYYVHLASFTQKPRATPQRVQTGKLRGYSIAPAFSDDGKQLAFARMKSDKYESDKARLMLIPDVHDLSNVQEFYETSDGVGGWDRNPEWITWSRDGKELYVAAEMHGRSKLWKIPASPLHAKQPPEIIYEDGSVTFAKVLGDGPSLFVHTRSLVESSRYIVVDPSTSEVTEISSSSKHGKSYGLSRSQCDDYWYPGSEGYDNHALVVKPSNFDSSKKYPLAFLIHGGPQSAWTDDWSTRWNPAVFAEQGYVVVCPNPTGSTGYGQKHVDAIARNWGGSPYEDLVKCFEYLEKKVDYIDTSRAVALGASYGGYMINWIQGHDLGRKFKALVCHDGVFSTQNQWSTEELFFPEHDFGGTLWNHRRSYAQWDPSLHLRNWATPMLVIHNERDYRLPIAEGLAMFNVLQARKIPSKLVVFPDENHWVIKHENSLVWHREVLNWINKYSGVADEKGE</sequence>
<dbReference type="Proteomes" id="UP000054481">
    <property type="component" value="Unassembled WGS sequence"/>
</dbReference>
<evidence type="ECO:0000256" key="2">
    <source>
        <dbReference type="ARBA" id="ARBA00022670"/>
    </source>
</evidence>
<gene>
    <name evidence="8" type="ORF">HIM_08014</name>
</gene>
<dbReference type="InterPro" id="IPR011042">
    <property type="entry name" value="6-blade_b-propeller_TolB-like"/>
</dbReference>
<dbReference type="Gene3D" id="3.40.50.1820">
    <property type="entry name" value="alpha/beta hydrolase"/>
    <property type="match status" value="1"/>
</dbReference>
<comment type="similarity">
    <text evidence="1">Belongs to the peptidase S9C family.</text>
</comment>
<evidence type="ECO:0000313" key="8">
    <source>
        <dbReference type="EMBL" id="KJZ72655.1"/>
    </source>
</evidence>
<evidence type="ECO:0000256" key="4">
    <source>
        <dbReference type="ARBA" id="ARBA00022801"/>
    </source>
</evidence>
<name>A0A0F7ZMV4_9HYPO</name>
<keyword evidence="9" id="KW-1185">Reference proteome</keyword>
<dbReference type="EMBL" id="KQ030544">
    <property type="protein sequence ID" value="KJZ72655.1"/>
    <property type="molecule type" value="Genomic_DNA"/>
</dbReference>
<accession>A0A0F7ZMV4</accession>
<dbReference type="Pfam" id="PF00326">
    <property type="entry name" value="Peptidase_S9"/>
    <property type="match status" value="1"/>
</dbReference>
<dbReference type="InterPro" id="IPR011659">
    <property type="entry name" value="WD40"/>
</dbReference>
<feature type="domain" description="Peptidase S9 prolyl oligopeptidase catalytic" evidence="7">
    <location>
        <begin position="477"/>
        <end position="686"/>
    </location>
</feature>
<dbReference type="InterPro" id="IPR029058">
    <property type="entry name" value="AB_hydrolase_fold"/>
</dbReference>
<keyword evidence="3" id="KW-0732">Signal</keyword>
<evidence type="ECO:0000256" key="5">
    <source>
        <dbReference type="ARBA" id="ARBA00022825"/>
    </source>
</evidence>
<evidence type="ECO:0000259" key="7">
    <source>
        <dbReference type="Pfam" id="PF00326"/>
    </source>
</evidence>